<protein>
    <recommendedName>
        <fullName evidence="1">Peptidase S26 domain-containing protein</fullName>
    </recommendedName>
</protein>
<evidence type="ECO:0000259" key="1">
    <source>
        <dbReference type="Pfam" id="PF10502"/>
    </source>
</evidence>
<comment type="caution">
    <text evidence="2">The sequence shown here is derived from an EMBL/GenBank/DDBJ whole genome shotgun (WGS) entry which is preliminary data.</text>
</comment>
<dbReference type="InterPro" id="IPR036286">
    <property type="entry name" value="LexA/Signal_pep-like_sf"/>
</dbReference>
<feature type="domain" description="Peptidase S26" evidence="1">
    <location>
        <begin position="60"/>
        <end position="124"/>
    </location>
</feature>
<gene>
    <name evidence="2" type="ORF">H7B90_31715</name>
</gene>
<dbReference type="EMBL" id="JACJVR010000153">
    <property type="protein sequence ID" value="MBB6695966.1"/>
    <property type="molecule type" value="Genomic_DNA"/>
</dbReference>
<organism evidence="2 3">
    <name type="scientific">Cohnella xylanilytica</name>
    <dbReference type="NCBI Taxonomy" id="557555"/>
    <lineage>
        <taxon>Bacteria</taxon>
        <taxon>Bacillati</taxon>
        <taxon>Bacillota</taxon>
        <taxon>Bacilli</taxon>
        <taxon>Bacillales</taxon>
        <taxon>Paenibacillaceae</taxon>
        <taxon>Cohnella</taxon>
    </lineage>
</organism>
<dbReference type="InterPro" id="IPR019533">
    <property type="entry name" value="Peptidase_S26"/>
</dbReference>
<proteinExistence type="predicted"/>
<dbReference type="PROSITE" id="PS51257">
    <property type="entry name" value="PROKAR_LIPOPROTEIN"/>
    <property type="match status" value="1"/>
</dbReference>
<dbReference type="AlphaFoldDB" id="A0A841U5R4"/>
<name>A0A841U5R4_9BACL</name>
<evidence type="ECO:0000313" key="3">
    <source>
        <dbReference type="Proteomes" id="UP000553776"/>
    </source>
</evidence>
<accession>A0A841U5R4</accession>
<reference evidence="2 3" key="1">
    <citation type="submission" date="2020-08" db="EMBL/GenBank/DDBJ databases">
        <title>Cohnella phylogeny.</title>
        <authorList>
            <person name="Dunlap C."/>
        </authorList>
    </citation>
    <scope>NUCLEOTIDE SEQUENCE [LARGE SCALE GENOMIC DNA]</scope>
    <source>
        <strain evidence="2 3">DSM 25239</strain>
    </source>
</reference>
<dbReference type="Proteomes" id="UP000553776">
    <property type="component" value="Unassembled WGS sequence"/>
</dbReference>
<dbReference type="GO" id="GO:0006465">
    <property type="term" value="P:signal peptide processing"/>
    <property type="evidence" value="ECO:0007669"/>
    <property type="project" value="InterPro"/>
</dbReference>
<keyword evidence="3" id="KW-1185">Reference proteome</keyword>
<dbReference type="GO" id="GO:0004252">
    <property type="term" value="F:serine-type endopeptidase activity"/>
    <property type="evidence" value="ECO:0007669"/>
    <property type="project" value="InterPro"/>
</dbReference>
<dbReference type="Gene3D" id="2.10.109.10">
    <property type="entry name" value="Umud Fragment, subunit A"/>
    <property type="match status" value="1"/>
</dbReference>
<sequence>MKYLMIVFVCAALLSGCKGELIDSVTKNELKAVKPQEGTISVKINDDYMLGNIDYSHSPLVVDPNAYSSNEIQRGDLVYFQYPPNRFQSAEKKSVLRVVALSGEKIRMKKGQVYIDGQRLNTFYGKDLS</sequence>
<evidence type="ECO:0000313" key="2">
    <source>
        <dbReference type="EMBL" id="MBB6695966.1"/>
    </source>
</evidence>
<dbReference type="Pfam" id="PF10502">
    <property type="entry name" value="Peptidase_S26"/>
    <property type="match status" value="1"/>
</dbReference>
<dbReference type="RefSeq" id="WP_185139912.1">
    <property type="nucleotide sequence ID" value="NZ_JACJVR010000153.1"/>
</dbReference>
<dbReference type="SUPFAM" id="SSF51306">
    <property type="entry name" value="LexA/Signal peptidase"/>
    <property type="match status" value="1"/>
</dbReference>